<dbReference type="PANTHER" id="PTHR31005">
    <property type="entry name" value="DUF4139 DOMAIN-CONTAINING PROTEIN"/>
    <property type="match status" value="1"/>
</dbReference>
<sequence>MRLLLLCVFLTCGGSVRAQQIIKTRLPLRSVTLALNQAELQHQGTVALPAGRTVVVVEEVARMSAESIQVEASDNAELIAVERKVERGPQSAGGRDSITLLDSRVRRLEAELKGLEEEKAFLLANRTLPAGMQAGWSSEVQKGAALLRTRLPDIQTQTETLTAQRDQLNRQRERLRNGPGANPQVHIILNLARPATVQLTLRYTESSSSWEAMPEIRVPESGRELRLRTRAEVYNGSGLPWANVRLAIRNEEVENDVTRPELTTWSMNFKRSLGGEGRVDKFVVKGKATGNTTAPAEPSSAYVVPQSVSVAAGETYQIQLPEQVLPARPEYLAIPKLSDKVYLQAKVSGWDKLNLPVGELETNVFYQGSYVGTTAIDSRAFNDSLEISLGHDDQIVVSRTKTLDFNGKAGLGSQQISRVTYELNLRNRHAQPVRVRVLDQIPVSQEQDLRVKLDDAGGAQLEEANGRLTWLVNLAPGASQRLRFTFTVEYPKDKTVDFQRPRRVASPKFR</sequence>
<protein>
    <submittedName>
        <fullName evidence="5">Mucoidy inhibitor MuiA family protein</fullName>
    </submittedName>
</protein>
<organism evidence="5 6">
    <name type="scientific">Hymenobacter perfusus</name>
    <dbReference type="NCBI Taxonomy" id="1236770"/>
    <lineage>
        <taxon>Bacteria</taxon>
        <taxon>Pseudomonadati</taxon>
        <taxon>Bacteroidota</taxon>
        <taxon>Cytophagia</taxon>
        <taxon>Cytophagales</taxon>
        <taxon>Hymenobacteraceae</taxon>
        <taxon>Hymenobacter</taxon>
    </lineage>
</organism>
<name>A0A3R9NYX1_9BACT</name>
<keyword evidence="2" id="KW-0732">Signal</keyword>
<dbReference type="InterPro" id="IPR025554">
    <property type="entry name" value="DUF4140"/>
</dbReference>
<keyword evidence="6" id="KW-1185">Reference proteome</keyword>
<evidence type="ECO:0000259" key="4">
    <source>
        <dbReference type="Pfam" id="PF13600"/>
    </source>
</evidence>
<gene>
    <name evidence="5" type="ORF">EI293_05205</name>
</gene>
<dbReference type="Pfam" id="PF13600">
    <property type="entry name" value="DUF4140"/>
    <property type="match status" value="1"/>
</dbReference>
<feature type="domain" description="DUF4140" evidence="4">
    <location>
        <begin position="31"/>
        <end position="122"/>
    </location>
</feature>
<feature type="signal peptide" evidence="2">
    <location>
        <begin position="1"/>
        <end position="18"/>
    </location>
</feature>
<dbReference type="PANTHER" id="PTHR31005:SF8">
    <property type="entry name" value="DUF4139 DOMAIN-CONTAINING PROTEIN"/>
    <property type="match status" value="1"/>
</dbReference>
<accession>A0A3R9NYX1</accession>
<evidence type="ECO:0000313" key="6">
    <source>
        <dbReference type="Proteomes" id="UP000270291"/>
    </source>
</evidence>
<dbReference type="Proteomes" id="UP000270291">
    <property type="component" value="Unassembled WGS sequence"/>
</dbReference>
<evidence type="ECO:0000313" key="5">
    <source>
        <dbReference type="EMBL" id="RSK46560.1"/>
    </source>
</evidence>
<dbReference type="NCBIfam" id="TIGR02231">
    <property type="entry name" value="mucoidy inhibitor MuiA family protein"/>
    <property type="match status" value="1"/>
</dbReference>
<proteinExistence type="predicted"/>
<feature type="chain" id="PRO_5018521671" evidence="2">
    <location>
        <begin position="19"/>
        <end position="510"/>
    </location>
</feature>
<reference evidence="5 6" key="1">
    <citation type="submission" date="2018-12" db="EMBL/GenBank/DDBJ databases">
        <authorList>
            <person name="Feng G."/>
            <person name="Zhu H."/>
        </authorList>
    </citation>
    <scope>NUCLEOTIDE SEQUENCE [LARGE SCALE GENOMIC DNA]</scope>
    <source>
        <strain evidence="5 6">LMG 26000</strain>
    </source>
</reference>
<dbReference type="OrthoDB" id="634585at2"/>
<evidence type="ECO:0000256" key="1">
    <source>
        <dbReference type="SAM" id="Coils"/>
    </source>
</evidence>
<dbReference type="InterPro" id="IPR037291">
    <property type="entry name" value="DUF4139"/>
</dbReference>
<evidence type="ECO:0000259" key="3">
    <source>
        <dbReference type="Pfam" id="PF13598"/>
    </source>
</evidence>
<evidence type="ECO:0000256" key="2">
    <source>
        <dbReference type="SAM" id="SignalP"/>
    </source>
</evidence>
<keyword evidence="1" id="KW-0175">Coiled coil</keyword>
<dbReference type="Pfam" id="PF13598">
    <property type="entry name" value="DUF4139"/>
    <property type="match status" value="1"/>
</dbReference>
<comment type="caution">
    <text evidence="5">The sequence shown here is derived from an EMBL/GenBank/DDBJ whole genome shotgun (WGS) entry which is preliminary data.</text>
</comment>
<dbReference type="AlphaFoldDB" id="A0A3R9NYX1"/>
<feature type="coiled-coil region" evidence="1">
    <location>
        <begin position="98"/>
        <end position="125"/>
    </location>
</feature>
<dbReference type="InterPro" id="IPR011935">
    <property type="entry name" value="CHP02231"/>
</dbReference>
<feature type="domain" description="DUF4139" evidence="3">
    <location>
        <begin position="199"/>
        <end position="492"/>
    </location>
</feature>
<dbReference type="EMBL" id="RWIU01000001">
    <property type="protein sequence ID" value="RSK46560.1"/>
    <property type="molecule type" value="Genomic_DNA"/>
</dbReference>